<evidence type="ECO:0000313" key="2">
    <source>
        <dbReference type="EMBL" id="GHI59818.1"/>
    </source>
</evidence>
<keyword evidence="3" id="KW-1185">Reference proteome</keyword>
<proteinExistence type="predicted"/>
<name>A0ABQ3RVE3_9ACTN</name>
<evidence type="ECO:0000313" key="3">
    <source>
        <dbReference type="Proteomes" id="UP000649259"/>
    </source>
</evidence>
<dbReference type="EMBL" id="BNEB01000002">
    <property type="protein sequence ID" value="GHI59818.1"/>
    <property type="molecule type" value="Genomic_DNA"/>
</dbReference>
<gene>
    <name evidence="2" type="ORF">Saso_14680</name>
</gene>
<protein>
    <recommendedName>
        <fullName evidence="4">Transposase</fullName>
    </recommendedName>
</protein>
<evidence type="ECO:0000256" key="1">
    <source>
        <dbReference type="SAM" id="MobiDB-lite"/>
    </source>
</evidence>
<organism evidence="2 3">
    <name type="scientific">Streptomyces asoensis</name>
    <dbReference type="NCBI Taxonomy" id="249586"/>
    <lineage>
        <taxon>Bacteria</taxon>
        <taxon>Bacillati</taxon>
        <taxon>Actinomycetota</taxon>
        <taxon>Actinomycetes</taxon>
        <taxon>Kitasatosporales</taxon>
        <taxon>Streptomycetaceae</taxon>
        <taxon>Streptomyces</taxon>
    </lineage>
</organism>
<evidence type="ECO:0008006" key="4">
    <source>
        <dbReference type="Google" id="ProtNLM"/>
    </source>
</evidence>
<dbReference type="Proteomes" id="UP000649259">
    <property type="component" value="Unassembled WGS sequence"/>
</dbReference>
<reference evidence="3" key="1">
    <citation type="submission" date="2023-07" db="EMBL/GenBank/DDBJ databases">
        <title>Whole genome shotgun sequence of Streptomyces cacaoi subsp. asoensis NBRC 13813.</title>
        <authorList>
            <person name="Komaki H."/>
            <person name="Tamura T."/>
        </authorList>
    </citation>
    <scope>NUCLEOTIDE SEQUENCE [LARGE SCALE GENOMIC DNA]</scope>
    <source>
        <strain evidence="3">NBRC 13813</strain>
    </source>
</reference>
<feature type="region of interest" description="Disordered" evidence="1">
    <location>
        <begin position="1"/>
        <end position="34"/>
    </location>
</feature>
<accession>A0ABQ3RVE3</accession>
<comment type="caution">
    <text evidence="2">The sequence shown here is derived from an EMBL/GenBank/DDBJ whole genome shotgun (WGS) entry which is preliminary data.</text>
</comment>
<sequence length="77" mass="8411">MQDGVTEQGEGPDAPVGARDGAVSHGGKGTVLSDTRMPLTGVRWCRDSGVRMDLDRLTTYHVAVRQRRGAYARRIEN</sequence>